<dbReference type="Proteomes" id="UP000030012">
    <property type="component" value="Unassembled WGS sequence"/>
</dbReference>
<keyword evidence="2" id="KW-0805">Transcription regulation</keyword>
<evidence type="ECO:0000256" key="2">
    <source>
        <dbReference type="ARBA" id="ARBA00023015"/>
    </source>
</evidence>
<keyword evidence="3" id="KW-0238">DNA-binding</keyword>
<dbReference type="GO" id="GO:0003677">
    <property type="term" value="F:DNA binding"/>
    <property type="evidence" value="ECO:0007669"/>
    <property type="project" value="UniProtKB-KW"/>
</dbReference>
<dbReference type="EMBL" id="JENJ01000083">
    <property type="protein sequence ID" value="KGM94226.1"/>
    <property type="molecule type" value="Genomic_DNA"/>
</dbReference>
<sequence>MGEIKVFDSEYRLMNIIWENNNIKSSELVKLAKEELGWKKSTTYTVIRRLCDRGIIKNENTIVSFLVNREEVMRAETEEHIDKLYEGSLKLFFTTFLKREKLSKDEISELRKIVEENERREE</sequence>
<evidence type="ECO:0000256" key="3">
    <source>
        <dbReference type="ARBA" id="ARBA00023125"/>
    </source>
</evidence>
<dbReference type="InterPro" id="IPR036390">
    <property type="entry name" value="WH_DNA-bd_sf"/>
</dbReference>
<gene>
    <name evidence="5" type="ORF">Z968_12110</name>
</gene>
<dbReference type="Gene3D" id="1.10.10.10">
    <property type="entry name" value="Winged helix-like DNA-binding domain superfamily/Winged helix DNA-binding domain"/>
    <property type="match status" value="1"/>
</dbReference>
<evidence type="ECO:0000256" key="4">
    <source>
        <dbReference type="ARBA" id="ARBA00023163"/>
    </source>
</evidence>
<dbReference type="AlphaFoldDB" id="A0A0A0I1Q5"/>
<dbReference type="PIRSF" id="PIRSF019455">
    <property type="entry name" value="CopR_AtkY"/>
    <property type="match status" value="1"/>
</dbReference>
<dbReference type="Gene3D" id="1.10.4040.10">
    <property type="entry name" value="Penicillinase repressor domain"/>
    <property type="match status" value="1"/>
</dbReference>
<name>A0A0A0I1Q5_CLONO</name>
<dbReference type="InterPro" id="IPR005650">
    <property type="entry name" value="BlaI_family"/>
</dbReference>
<dbReference type="GO" id="GO:0045892">
    <property type="term" value="P:negative regulation of DNA-templated transcription"/>
    <property type="evidence" value="ECO:0007669"/>
    <property type="project" value="InterPro"/>
</dbReference>
<reference evidence="5 6" key="1">
    <citation type="submission" date="2014-01" db="EMBL/GenBank/DDBJ databases">
        <title>Plasmidome dynamics in the species complex Clostridium novyi sensu lato converts strains of independent lineages into distinctly different pathogens.</title>
        <authorList>
            <person name="Skarin H."/>
            <person name="Segerman B."/>
        </authorList>
    </citation>
    <scope>NUCLEOTIDE SEQUENCE [LARGE SCALE GENOMIC DNA]</scope>
    <source>
        <strain evidence="5 6">4552</strain>
    </source>
</reference>
<evidence type="ECO:0000313" key="5">
    <source>
        <dbReference type="EMBL" id="KGM94226.1"/>
    </source>
</evidence>
<dbReference type="RefSeq" id="WP_039256250.1">
    <property type="nucleotide sequence ID" value="NZ_JENJ01000083.1"/>
</dbReference>
<proteinExistence type="inferred from homology"/>
<dbReference type="Pfam" id="PF03965">
    <property type="entry name" value="Penicillinase_R"/>
    <property type="match status" value="1"/>
</dbReference>
<evidence type="ECO:0000313" key="6">
    <source>
        <dbReference type="Proteomes" id="UP000030012"/>
    </source>
</evidence>
<comment type="caution">
    <text evidence="5">The sequence shown here is derived from an EMBL/GenBank/DDBJ whole genome shotgun (WGS) entry which is preliminary data.</text>
</comment>
<dbReference type="OrthoDB" id="9795583at2"/>
<dbReference type="SUPFAM" id="SSF46785">
    <property type="entry name" value="Winged helix' DNA-binding domain"/>
    <property type="match status" value="1"/>
</dbReference>
<evidence type="ECO:0000256" key="1">
    <source>
        <dbReference type="ARBA" id="ARBA00011046"/>
    </source>
</evidence>
<accession>A0A0A0I1Q5</accession>
<organism evidence="5 6">
    <name type="scientific">Clostridium novyi A str. 4552</name>
    <dbReference type="NCBI Taxonomy" id="1444289"/>
    <lineage>
        <taxon>Bacteria</taxon>
        <taxon>Bacillati</taxon>
        <taxon>Bacillota</taxon>
        <taxon>Clostridia</taxon>
        <taxon>Eubacteriales</taxon>
        <taxon>Clostridiaceae</taxon>
        <taxon>Clostridium</taxon>
    </lineage>
</organism>
<dbReference type="InterPro" id="IPR036388">
    <property type="entry name" value="WH-like_DNA-bd_sf"/>
</dbReference>
<keyword evidence="4" id="KW-0804">Transcription</keyword>
<protein>
    <submittedName>
        <fullName evidence="5">CopY family transcriptional regulator</fullName>
    </submittedName>
</protein>
<comment type="similarity">
    <text evidence="1">Belongs to the BlaI transcriptional regulatory family.</text>
</comment>